<feature type="region of interest" description="Disordered" evidence="6">
    <location>
        <begin position="130"/>
        <end position="182"/>
    </location>
</feature>
<dbReference type="SMART" id="SM00355">
    <property type="entry name" value="ZnF_C2H2"/>
    <property type="match status" value="2"/>
</dbReference>
<protein>
    <submittedName>
        <fullName evidence="8">Transcriptional activator/repressor MOT3</fullName>
    </submittedName>
</protein>
<dbReference type="InterPro" id="IPR050688">
    <property type="entry name" value="Zinc_finger/UBP_domain"/>
</dbReference>
<evidence type="ECO:0000313" key="8">
    <source>
        <dbReference type="EMBL" id="KTA96372.1"/>
    </source>
</evidence>
<keyword evidence="4" id="KW-0862">Zinc</keyword>
<dbReference type="VEuPathDB" id="FungiDB:GWK60_K02849"/>
<evidence type="ECO:0000256" key="6">
    <source>
        <dbReference type="SAM" id="MobiDB-lite"/>
    </source>
</evidence>
<evidence type="ECO:0000256" key="3">
    <source>
        <dbReference type="ARBA" id="ARBA00022771"/>
    </source>
</evidence>
<dbReference type="GO" id="GO:0045944">
    <property type="term" value="P:positive regulation of transcription by RNA polymerase II"/>
    <property type="evidence" value="ECO:0007669"/>
    <property type="project" value="TreeGrafter"/>
</dbReference>
<evidence type="ECO:0000256" key="4">
    <source>
        <dbReference type="ARBA" id="ARBA00022833"/>
    </source>
</evidence>
<comment type="caution">
    <text evidence="8">The sequence shown here is derived from an EMBL/GenBank/DDBJ whole genome shotgun (WGS) entry which is preliminary data.</text>
</comment>
<dbReference type="PANTHER" id="PTHR24403">
    <property type="entry name" value="ZINC FINGER PROTEIN"/>
    <property type="match status" value="1"/>
</dbReference>
<sequence length="647" mass="71855">MKDGASEDCNPSSAVEEDRGRHAAPINHLGSSNKANEIAVADREHTFSIRKLYPISENVSRVKSQQQEVPYQRNLPTINGTETESARQNLQHAFDKYSKNNNLTPKAVQPALNQGVRYIWTKTNPVPRVGNSSVSLSNSSEGSSGAMVNNNDHALDNALNTSVTKGQNDPRLSHILSSSNGNIDTTVARHSLRKEEKSSLEISNNLDHQAQAPKGLDLSAVDTTSQPGLYTTTGSQVHPVTQHYQYNGSKMPYDWSNSLRQRIGNSNTAGQVYIVGTPPDAPNRSHDYTHLYANTAPLPQGVSYVWHAHGPPFLASNSNTTESYSGSTLVAATTNQAKIASPSVSYGNNTHPENTPRLSVSNIHQLTPNQKGASFQRPLQSILPIIPSHTQSKFANVKLDQDKQTNFGNQIMFNSSENTPPLAHQVVYADNRLGSVPNNAISYNADASRAPIGPPIGSAGVYYNPNYTYVMQEQPKTVSDNVVSRINSHPILGQTNYLLPRADPSLTTQLGVTNEMMFGNQGEKIEVSSLAFPHRCHLCPKLFKRKSWLKRHLLSHSQQRHFLCPWCNSRHKRRDNLLQHMKLKHVPNLLQEINSRNMRFNWPILERLSKQIDGTIEYPDTKTLIHEGLLNKDELKNILNTVIDKHN</sequence>
<feature type="compositionally biased region" description="Polar residues" evidence="6">
    <location>
        <begin position="221"/>
        <end position="236"/>
    </location>
</feature>
<feature type="compositionally biased region" description="Low complexity" evidence="6">
    <location>
        <begin position="130"/>
        <end position="160"/>
    </location>
</feature>
<dbReference type="GO" id="GO:0008270">
    <property type="term" value="F:zinc ion binding"/>
    <property type="evidence" value="ECO:0007669"/>
    <property type="project" value="UniProtKB-KW"/>
</dbReference>
<dbReference type="PROSITE" id="PS00028">
    <property type="entry name" value="ZINC_FINGER_C2H2_1"/>
    <property type="match status" value="1"/>
</dbReference>
<keyword evidence="2" id="KW-0677">Repeat</keyword>
<name>A0A0W0C9W0_CANGB</name>
<dbReference type="PROSITE" id="PS50157">
    <property type="entry name" value="ZINC_FINGER_C2H2_2"/>
    <property type="match status" value="1"/>
</dbReference>
<dbReference type="AlphaFoldDB" id="A0A0W0C9W0"/>
<keyword evidence="1" id="KW-0479">Metal-binding</keyword>
<evidence type="ECO:0000256" key="5">
    <source>
        <dbReference type="PROSITE-ProRule" id="PRU00042"/>
    </source>
</evidence>
<accession>A0A0W0C9W0</accession>
<dbReference type="VEuPathDB" id="FungiDB:GVI51_K02827"/>
<evidence type="ECO:0000256" key="1">
    <source>
        <dbReference type="ARBA" id="ARBA00022723"/>
    </source>
</evidence>
<feature type="domain" description="C2H2-type" evidence="7">
    <location>
        <begin position="534"/>
        <end position="561"/>
    </location>
</feature>
<evidence type="ECO:0000313" key="9">
    <source>
        <dbReference type="Proteomes" id="UP000054886"/>
    </source>
</evidence>
<dbReference type="GO" id="GO:0005634">
    <property type="term" value="C:nucleus"/>
    <property type="evidence" value="ECO:0007669"/>
    <property type="project" value="TreeGrafter"/>
</dbReference>
<evidence type="ECO:0000256" key="2">
    <source>
        <dbReference type="ARBA" id="ARBA00022737"/>
    </source>
</evidence>
<keyword evidence="3 5" id="KW-0863">Zinc-finger</keyword>
<reference evidence="8 9" key="1">
    <citation type="submission" date="2015-10" db="EMBL/GenBank/DDBJ databases">
        <title>Draft genomes sequences of Candida glabrata isolates 1A, 1B, 2A, 2B, 3A and 3B.</title>
        <authorList>
            <person name="Haavelsrud O.E."/>
            <person name="Gaustad P."/>
        </authorList>
    </citation>
    <scope>NUCLEOTIDE SEQUENCE [LARGE SCALE GENOMIC DNA]</scope>
    <source>
        <strain evidence="8">910700640</strain>
    </source>
</reference>
<dbReference type="Proteomes" id="UP000054886">
    <property type="component" value="Unassembled WGS sequence"/>
</dbReference>
<feature type="region of interest" description="Disordered" evidence="6">
    <location>
        <begin position="1"/>
        <end position="30"/>
    </location>
</feature>
<dbReference type="VEuPathDB" id="FungiDB:CAGL0K03003g"/>
<feature type="region of interest" description="Disordered" evidence="6">
    <location>
        <begin position="210"/>
        <end position="236"/>
    </location>
</feature>
<proteinExistence type="predicted"/>
<dbReference type="Gene3D" id="3.30.160.60">
    <property type="entry name" value="Classic Zinc Finger"/>
    <property type="match status" value="1"/>
</dbReference>
<dbReference type="PANTHER" id="PTHR24403:SF67">
    <property type="entry name" value="FI01116P-RELATED"/>
    <property type="match status" value="1"/>
</dbReference>
<evidence type="ECO:0000259" key="7">
    <source>
        <dbReference type="PROSITE" id="PS50157"/>
    </source>
</evidence>
<organism evidence="8 9">
    <name type="scientific">Candida glabrata</name>
    <name type="common">Yeast</name>
    <name type="synonym">Torulopsis glabrata</name>
    <dbReference type="NCBI Taxonomy" id="5478"/>
    <lineage>
        <taxon>Eukaryota</taxon>
        <taxon>Fungi</taxon>
        <taxon>Dikarya</taxon>
        <taxon>Ascomycota</taxon>
        <taxon>Saccharomycotina</taxon>
        <taxon>Saccharomycetes</taxon>
        <taxon>Saccharomycetales</taxon>
        <taxon>Saccharomycetaceae</taxon>
        <taxon>Nakaseomyces</taxon>
    </lineage>
</organism>
<gene>
    <name evidence="8" type="ORF">AO440_003380</name>
</gene>
<dbReference type="SUPFAM" id="SSF57667">
    <property type="entry name" value="beta-beta-alpha zinc fingers"/>
    <property type="match status" value="1"/>
</dbReference>
<dbReference type="InterPro" id="IPR036236">
    <property type="entry name" value="Znf_C2H2_sf"/>
</dbReference>
<dbReference type="InterPro" id="IPR013087">
    <property type="entry name" value="Znf_C2H2_type"/>
</dbReference>
<dbReference type="EMBL" id="LLZZ01000172">
    <property type="protein sequence ID" value="KTA96372.1"/>
    <property type="molecule type" value="Genomic_DNA"/>
</dbReference>
<dbReference type="VEuPathDB" id="FungiDB:B1J91_K03003g"/>